<proteinExistence type="predicted"/>
<feature type="transmembrane region" description="Helical" evidence="7">
    <location>
        <begin position="153"/>
        <end position="170"/>
    </location>
</feature>
<dbReference type="InterPro" id="IPR025383">
    <property type="entry name" value="MrpA_C/MbhD"/>
</dbReference>
<reference evidence="10" key="1">
    <citation type="submission" date="2019-03" db="EMBL/GenBank/DDBJ databases">
        <title>Lake Tanganyika Metagenome-Assembled Genomes (MAGs).</title>
        <authorList>
            <person name="Tran P."/>
        </authorList>
    </citation>
    <scope>NUCLEOTIDE SEQUENCE</scope>
    <source>
        <strain evidence="10">K_DeepCast_150m_m2_040</strain>
    </source>
</reference>
<evidence type="ECO:0000256" key="2">
    <source>
        <dbReference type="ARBA" id="ARBA00022448"/>
    </source>
</evidence>
<feature type="domain" description="MrpA C-terminal/MbhE" evidence="9">
    <location>
        <begin position="121"/>
        <end position="172"/>
    </location>
</feature>
<keyword evidence="4 7" id="KW-0812">Transmembrane</keyword>
<dbReference type="PANTHER" id="PTHR43373:SF1">
    <property type="entry name" value="NA(+)_H(+) ANTIPORTER SUBUNIT A"/>
    <property type="match status" value="1"/>
</dbReference>
<dbReference type="PANTHER" id="PTHR43373">
    <property type="entry name" value="NA(+)/H(+) ANTIPORTER SUBUNIT"/>
    <property type="match status" value="1"/>
</dbReference>
<dbReference type="Pfam" id="PF13244">
    <property type="entry name" value="MbhD"/>
    <property type="match status" value="1"/>
</dbReference>
<keyword evidence="3" id="KW-1003">Cell membrane</keyword>
<evidence type="ECO:0000256" key="3">
    <source>
        <dbReference type="ARBA" id="ARBA00022475"/>
    </source>
</evidence>
<gene>
    <name evidence="10" type="ORF">FJY68_10100</name>
</gene>
<evidence type="ECO:0000256" key="5">
    <source>
        <dbReference type="ARBA" id="ARBA00022989"/>
    </source>
</evidence>
<name>A0A937XGS8_UNCW3</name>
<keyword evidence="5 7" id="KW-1133">Transmembrane helix</keyword>
<evidence type="ECO:0000256" key="7">
    <source>
        <dbReference type="SAM" id="Phobius"/>
    </source>
</evidence>
<evidence type="ECO:0000313" key="11">
    <source>
        <dbReference type="Proteomes" id="UP000779900"/>
    </source>
</evidence>
<evidence type="ECO:0000256" key="1">
    <source>
        <dbReference type="ARBA" id="ARBA00004651"/>
    </source>
</evidence>
<dbReference type="AlphaFoldDB" id="A0A937XGS8"/>
<dbReference type="InterPro" id="IPR046806">
    <property type="entry name" value="MrpA_C/MbhE"/>
</dbReference>
<dbReference type="Gene3D" id="1.20.120.1200">
    <property type="entry name" value="NADH-ubiquinone/plastoquinone oxidoreductase chain 6, subunit NuoJ"/>
    <property type="match status" value="1"/>
</dbReference>
<sequence length="184" mass="19434">MIELYVLLAAMLVAALAAIEIKDLLAAAVSLGIVGFSVAIIFILLQAPDLAIVQVVVETLTVVFFAAVILRTTNTDTTIHGGLKREVVFPAVVYVAFSLIFMVLVGRALTELPSFGSPTMLVAKEYIALGLEKTGAANVVAAIILDFRGYDTLGEATVLFTAVVGVLTIMRRAGRKEHAGEGKS</sequence>
<feature type="transmembrane region" description="Helical" evidence="7">
    <location>
        <begin position="87"/>
        <end position="105"/>
    </location>
</feature>
<evidence type="ECO:0000256" key="6">
    <source>
        <dbReference type="ARBA" id="ARBA00023136"/>
    </source>
</evidence>
<dbReference type="Pfam" id="PF20501">
    <property type="entry name" value="MbhE"/>
    <property type="match status" value="1"/>
</dbReference>
<evidence type="ECO:0000259" key="9">
    <source>
        <dbReference type="Pfam" id="PF20501"/>
    </source>
</evidence>
<comment type="caution">
    <text evidence="10">The sequence shown here is derived from an EMBL/GenBank/DDBJ whole genome shotgun (WGS) entry which is preliminary data.</text>
</comment>
<feature type="transmembrane region" description="Helical" evidence="7">
    <location>
        <begin position="52"/>
        <end position="72"/>
    </location>
</feature>
<dbReference type="Proteomes" id="UP000779900">
    <property type="component" value="Unassembled WGS sequence"/>
</dbReference>
<feature type="domain" description="MrpA C-terminal/MbhD" evidence="8">
    <location>
        <begin position="10"/>
        <end position="72"/>
    </location>
</feature>
<feature type="transmembrane region" description="Helical" evidence="7">
    <location>
        <begin position="27"/>
        <end position="45"/>
    </location>
</feature>
<keyword evidence="6 7" id="KW-0472">Membrane</keyword>
<keyword evidence="2" id="KW-0813">Transport</keyword>
<evidence type="ECO:0000256" key="4">
    <source>
        <dbReference type="ARBA" id="ARBA00022692"/>
    </source>
</evidence>
<dbReference type="EMBL" id="VGIR01000065">
    <property type="protein sequence ID" value="MBM3332179.1"/>
    <property type="molecule type" value="Genomic_DNA"/>
</dbReference>
<comment type="subcellular location">
    <subcellularLocation>
        <location evidence="1">Cell membrane</location>
        <topology evidence="1">Multi-pass membrane protein</topology>
    </subcellularLocation>
</comment>
<accession>A0A937XGS8</accession>
<dbReference type="InterPro" id="IPR050616">
    <property type="entry name" value="CPA3_Na-H_Antiporter_A"/>
</dbReference>
<protein>
    <submittedName>
        <fullName evidence="10">DUF4040 domain-containing protein</fullName>
    </submittedName>
</protein>
<evidence type="ECO:0000313" key="10">
    <source>
        <dbReference type="EMBL" id="MBM3332179.1"/>
    </source>
</evidence>
<evidence type="ECO:0000259" key="8">
    <source>
        <dbReference type="Pfam" id="PF13244"/>
    </source>
</evidence>
<organism evidence="10 11">
    <name type="scientific">candidate division WOR-3 bacterium</name>
    <dbReference type="NCBI Taxonomy" id="2052148"/>
    <lineage>
        <taxon>Bacteria</taxon>
        <taxon>Bacteria division WOR-3</taxon>
    </lineage>
</organism>
<dbReference type="InterPro" id="IPR042106">
    <property type="entry name" value="Nuo/plastoQ_OxRdtase_6_NuoJ"/>
</dbReference>
<dbReference type="GO" id="GO:0005886">
    <property type="term" value="C:plasma membrane"/>
    <property type="evidence" value="ECO:0007669"/>
    <property type="project" value="UniProtKB-SubCell"/>
</dbReference>